<evidence type="ECO:0000313" key="4">
    <source>
        <dbReference type="Proteomes" id="UP000001745"/>
    </source>
</evidence>
<dbReference type="GO" id="GO:0003677">
    <property type="term" value="F:DNA binding"/>
    <property type="evidence" value="ECO:0007669"/>
    <property type="project" value="TreeGrafter"/>
</dbReference>
<dbReference type="OMA" id="YFELINR"/>
<dbReference type="Pfam" id="PF03184">
    <property type="entry name" value="DDE_1"/>
    <property type="match status" value="1"/>
</dbReference>
<organism evidence="3 4">
    <name type="scientific">Talaromyces stipitatus (strain ATCC 10500 / CBS 375.48 / QM 6759 / NRRL 1006)</name>
    <name type="common">Penicillium stipitatum</name>
    <dbReference type="NCBI Taxonomy" id="441959"/>
    <lineage>
        <taxon>Eukaryota</taxon>
        <taxon>Fungi</taxon>
        <taxon>Dikarya</taxon>
        <taxon>Ascomycota</taxon>
        <taxon>Pezizomycotina</taxon>
        <taxon>Eurotiomycetes</taxon>
        <taxon>Eurotiomycetidae</taxon>
        <taxon>Eurotiales</taxon>
        <taxon>Trichocomaceae</taxon>
        <taxon>Talaromyces</taxon>
        <taxon>Talaromyces sect. Talaromyces</taxon>
    </lineage>
</organism>
<gene>
    <name evidence="3" type="ORF">TSTA_009830</name>
</gene>
<dbReference type="EMBL" id="EQ962656">
    <property type="protein sequence ID" value="EED15865.1"/>
    <property type="molecule type" value="Genomic_DNA"/>
</dbReference>
<dbReference type="STRING" id="441959.B8MFZ8"/>
<dbReference type="PANTHER" id="PTHR19303:SF74">
    <property type="entry name" value="POGO TRANSPOSABLE ELEMENT WITH KRAB DOMAIN"/>
    <property type="match status" value="1"/>
</dbReference>
<name>B8MFZ8_TALSN</name>
<accession>B8MFZ8</accession>
<dbReference type="PANTHER" id="PTHR19303">
    <property type="entry name" value="TRANSPOSON"/>
    <property type="match status" value="1"/>
</dbReference>
<dbReference type="Proteomes" id="UP000001745">
    <property type="component" value="Unassembled WGS sequence"/>
</dbReference>
<dbReference type="PhylomeDB" id="B8MFZ8"/>
<dbReference type="eggNOG" id="KOG3105">
    <property type="taxonomic scope" value="Eukaryota"/>
</dbReference>
<feature type="region of interest" description="Disordered" evidence="1">
    <location>
        <begin position="440"/>
        <end position="537"/>
    </location>
</feature>
<evidence type="ECO:0000313" key="3">
    <source>
        <dbReference type="EMBL" id="EED15865.1"/>
    </source>
</evidence>
<keyword evidence="4" id="KW-1185">Reference proteome</keyword>
<dbReference type="InterPro" id="IPR004875">
    <property type="entry name" value="DDE_SF_endonuclease_dom"/>
</dbReference>
<dbReference type="InParanoid" id="B8MFZ8"/>
<reference evidence="4" key="1">
    <citation type="journal article" date="2015" name="Genome Announc.">
        <title>Genome sequence of the AIDS-associated pathogen Penicillium marneffei (ATCC18224) and its near taxonomic relative Talaromyces stipitatus (ATCC10500).</title>
        <authorList>
            <person name="Nierman W.C."/>
            <person name="Fedorova-Abrams N.D."/>
            <person name="Andrianopoulos A."/>
        </authorList>
    </citation>
    <scope>NUCLEOTIDE SEQUENCE [LARGE SCALE GENOMIC DNA]</scope>
    <source>
        <strain evidence="4">ATCC 10500 / CBS 375.48 / QM 6759 / NRRL 1006</strain>
    </source>
</reference>
<dbReference type="RefSeq" id="XP_002483099.1">
    <property type="nucleotide sequence ID" value="XM_002483054.1"/>
</dbReference>
<feature type="compositionally biased region" description="Basic and acidic residues" evidence="1">
    <location>
        <begin position="440"/>
        <end position="502"/>
    </location>
</feature>
<sequence length="563" mass="65589">MLCEKGLPPTPYMIANFAHEITGKRPGKNWASRWLKKHPNALISRYSTGIDRDRKRADCAWSYALYFELINRKIEQYNLQPDQIYNMDEKGFAIGTMTTQKRVFSRRLYDKKFKQFLQDGNREWITTIACIRADGALIPPALIYMAKSGNLQDSWLQDLTTQRCHFAALETGWTNSEIGYHWLQEVFNKETVVPKRARFDIHVPTETKSQASRGWRLLILDGHNSHVNMRFIEYCDKNRILLAIFPAHATHTLQPLDVGLFAPLAANYSKALYQFLDETQGISRLTKRDFFRLFWMSWELSFTKKNICSSFKSTGLVPFNPEIILQRFNEKSESRPSSAGSTASILSPEEWRDIRKLMQKIGGKNPSKDFKKLSNTVMELTTEVVLLRLRLASAGKALLHEKRRQIRKKPLLLDLPNKQEGGAIFFSPSKIQQARELFQQKEDHATQEKARKDDKKLQQQLAKEAKEQEKQERAQIRQKKRDEREKQAAEKERQKLEQKLAKQADLQLQKDALAKAKQPTSRTNPNSKKLKHKQRSEIEDEVIDEVITTNRRGREIRLTTRFR</sequence>
<evidence type="ECO:0000259" key="2">
    <source>
        <dbReference type="Pfam" id="PF03184"/>
    </source>
</evidence>
<evidence type="ECO:0000256" key="1">
    <source>
        <dbReference type="SAM" id="MobiDB-lite"/>
    </source>
</evidence>
<dbReference type="InterPro" id="IPR050863">
    <property type="entry name" value="CenT-Element_Derived"/>
</dbReference>
<protein>
    <submittedName>
        <fullName evidence="3">Pogo transposable element, putative</fullName>
    </submittedName>
</protein>
<dbReference type="HOGENOM" id="CLU_013929_6_2_1"/>
<dbReference type="VEuPathDB" id="FungiDB:TSTA_009830"/>
<feature type="domain" description="DDE-1" evidence="2">
    <location>
        <begin position="122"/>
        <end position="311"/>
    </location>
</feature>
<dbReference type="AlphaFoldDB" id="B8MFZ8"/>
<dbReference type="GO" id="GO:0005634">
    <property type="term" value="C:nucleus"/>
    <property type="evidence" value="ECO:0007669"/>
    <property type="project" value="TreeGrafter"/>
</dbReference>
<dbReference type="OrthoDB" id="4207519at2759"/>
<feature type="compositionally biased region" description="Low complexity" evidence="1">
    <location>
        <begin position="503"/>
        <end position="518"/>
    </location>
</feature>
<dbReference type="GeneID" id="8102779"/>
<proteinExistence type="predicted"/>